<dbReference type="Pfam" id="PF19953">
    <property type="entry name" value="EACC1"/>
    <property type="match status" value="1"/>
</dbReference>
<dbReference type="RefSeq" id="WP_270946989.1">
    <property type="nucleotide sequence ID" value="NZ_JAQGLA010000003.1"/>
</dbReference>
<dbReference type="EMBL" id="JAQGLA010000003">
    <property type="protein sequence ID" value="MDA3624422.1"/>
    <property type="molecule type" value="Genomic_DNA"/>
</dbReference>
<name>A0ABT4UTN6_9PSEU</name>
<protein>
    <submittedName>
        <fullName evidence="1">Uncharacterized protein</fullName>
    </submittedName>
</protein>
<gene>
    <name evidence="1" type="ORF">OU415_03170</name>
</gene>
<evidence type="ECO:0000313" key="1">
    <source>
        <dbReference type="EMBL" id="MDA3624422.1"/>
    </source>
</evidence>
<proteinExistence type="predicted"/>
<sequence length="128" mass="13781">MAEARISIHESAVPPQRLHQLHDQLSRDLRAVPGIDIRRAREEAPQNSKAGTGAQLAELIVTGTLSGGTVAAVTRVLIALINRSAKRSVTVKKANGDEITVDATSADVQRRIAELFAADEEVRPTPDR</sequence>
<keyword evidence="2" id="KW-1185">Reference proteome</keyword>
<reference evidence="1 2" key="1">
    <citation type="submission" date="2022-11" db="EMBL/GenBank/DDBJ databases">
        <title>Draft genome sequence of Saccharopolyspora sp. WRP15-2 isolated from rhizosphere soils of wild rice in Thailand.</title>
        <authorList>
            <person name="Duangmal K."/>
            <person name="Kammanee S."/>
            <person name="Muangham S."/>
        </authorList>
    </citation>
    <scope>NUCLEOTIDE SEQUENCE [LARGE SCALE GENOMIC DNA]</scope>
    <source>
        <strain evidence="1 2">WRP15-2</strain>
    </source>
</reference>
<evidence type="ECO:0000313" key="2">
    <source>
        <dbReference type="Proteomes" id="UP001210380"/>
    </source>
</evidence>
<dbReference type="Proteomes" id="UP001210380">
    <property type="component" value="Unassembled WGS sequence"/>
</dbReference>
<accession>A0ABT4UTN6</accession>
<dbReference type="InterPro" id="IPR045428">
    <property type="entry name" value="EACC1"/>
</dbReference>
<comment type="caution">
    <text evidence="1">The sequence shown here is derived from an EMBL/GenBank/DDBJ whole genome shotgun (WGS) entry which is preliminary data.</text>
</comment>
<organism evidence="1 2">
    <name type="scientific">Saccharopolyspora oryzae</name>
    <dbReference type="NCBI Taxonomy" id="2997343"/>
    <lineage>
        <taxon>Bacteria</taxon>
        <taxon>Bacillati</taxon>
        <taxon>Actinomycetota</taxon>
        <taxon>Actinomycetes</taxon>
        <taxon>Pseudonocardiales</taxon>
        <taxon>Pseudonocardiaceae</taxon>
        <taxon>Saccharopolyspora</taxon>
    </lineage>
</organism>